<sequence length="225" mass="26354">MKRNVSLDEISDGRLLGHEDMARLGSGDCAGCSACCRDMGRSIILDPMDIFRLNKALNTTFEQLLSDKIQLNVVDGIILPNLKMDETTNACGFLNDRGRCSIHHARPGICRIFPLGRYYDGEGFKYFLQIYECKKENRTKIKVKKWVDTPDLKTYDQYICCWHYFLIDLEKVIENSRDDLLMKKIDMFVLELFYLTPYDPDKDFYEQFYQRMETAKKFRSTLPSK</sequence>
<reference evidence="1" key="2">
    <citation type="journal article" date="2021" name="PeerJ">
        <title>Extensive microbial diversity within the chicken gut microbiome revealed by metagenomics and culture.</title>
        <authorList>
            <person name="Gilroy R."/>
            <person name="Ravi A."/>
            <person name="Getino M."/>
            <person name="Pursley I."/>
            <person name="Horton D.L."/>
            <person name="Alikhan N.F."/>
            <person name="Baker D."/>
            <person name="Gharbi K."/>
            <person name="Hall N."/>
            <person name="Watson M."/>
            <person name="Adriaenssens E.M."/>
            <person name="Foster-Nyarko E."/>
            <person name="Jarju S."/>
            <person name="Secka A."/>
            <person name="Antonio M."/>
            <person name="Oren A."/>
            <person name="Chaudhuri R.R."/>
            <person name="La Ragione R."/>
            <person name="Hildebrand F."/>
            <person name="Pallen M.J."/>
        </authorList>
    </citation>
    <scope>NUCLEOTIDE SEQUENCE</scope>
    <source>
        <strain evidence="1">CHK178-757</strain>
    </source>
</reference>
<evidence type="ECO:0000313" key="1">
    <source>
        <dbReference type="EMBL" id="HIS48007.1"/>
    </source>
</evidence>
<proteinExistence type="predicted"/>
<accession>A0A9D1F6V8</accession>
<comment type="caution">
    <text evidence="1">The sequence shown here is derived from an EMBL/GenBank/DDBJ whole genome shotgun (WGS) entry which is preliminary data.</text>
</comment>
<gene>
    <name evidence="1" type="ORF">IAB46_10750</name>
</gene>
<dbReference type="PANTHER" id="PTHR35866:SF1">
    <property type="entry name" value="YKGJ FAMILY CYSTEINE CLUSTER PROTEIN"/>
    <property type="match status" value="1"/>
</dbReference>
<evidence type="ECO:0000313" key="2">
    <source>
        <dbReference type="Proteomes" id="UP000823927"/>
    </source>
</evidence>
<protein>
    <submittedName>
        <fullName evidence="1">YkgJ family cysteine cluster protein</fullName>
    </submittedName>
</protein>
<organism evidence="1 2">
    <name type="scientific">Candidatus Scybalocola faecigallinarum</name>
    <dbReference type="NCBI Taxonomy" id="2840941"/>
    <lineage>
        <taxon>Bacteria</taxon>
        <taxon>Bacillati</taxon>
        <taxon>Bacillota</taxon>
        <taxon>Clostridia</taxon>
        <taxon>Lachnospirales</taxon>
        <taxon>Lachnospiraceae</taxon>
        <taxon>Lachnospiraceae incertae sedis</taxon>
        <taxon>Candidatus Scybalocola (ex Gilroy et al. 2021)</taxon>
    </lineage>
</organism>
<dbReference type="Proteomes" id="UP000823927">
    <property type="component" value="Unassembled WGS sequence"/>
</dbReference>
<dbReference type="AlphaFoldDB" id="A0A9D1F6V8"/>
<dbReference type="EMBL" id="DVIT01000040">
    <property type="protein sequence ID" value="HIS48007.1"/>
    <property type="molecule type" value="Genomic_DNA"/>
</dbReference>
<dbReference type="PANTHER" id="PTHR35866">
    <property type="entry name" value="PUTATIVE-RELATED"/>
    <property type="match status" value="1"/>
</dbReference>
<dbReference type="Pfam" id="PF03692">
    <property type="entry name" value="CxxCxxCC"/>
    <property type="match status" value="1"/>
</dbReference>
<reference evidence="1" key="1">
    <citation type="submission" date="2020-10" db="EMBL/GenBank/DDBJ databases">
        <authorList>
            <person name="Gilroy R."/>
        </authorList>
    </citation>
    <scope>NUCLEOTIDE SEQUENCE</scope>
    <source>
        <strain evidence="1">CHK178-757</strain>
    </source>
</reference>
<name>A0A9D1F6V8_9FIRM</name>
<dbReference type="InterPro" id="IPR005358">
    <property type="entry name" value="Puta_zinc/iron-chelating_dom"/>
</dbReference>